<dbReference type="InterPro" id="IPR032416">
    <property type="entry name" value="Peptidase_M24_C"/>
</dbReference>
<evidence type="ECO:0000313" key="2">
    <source>
        <dbReference type="EMBL" id="MBM3318346.1"/>
    </source>
</evidence>
<dbReference type="Pfam" id="PF16188">
    <property type="entry name" value="Peptidase_M24_C"/>
    <property type="match status" value="1"/>
</dbReference>
<dbReference type="EMBL" id="VGIY01000330">
    <property type="protein sequence ID" value="MBM3318346.1"/>
    <property type="molecule type" value="Genomic_DNA"/>
</dbReference>
<accession>A0A938BS11</accession>
<evidence type="ECO:0000259" key="1">
    <source>
        <dbReference type="Pfam" id="PF16188"/>
    </source>
</evidence>
<name>A0A938BS11_UNCEI</name>
<evidence type="ECO:0000313" key="3">
    <source>
        <dbReference type="Proteomes" id="UP000748308"/>
    </source>
</evidence>
<dbReference type="Gene3D" id="3.90.230.10">
    <property type="entry name" value="Creatinase/methionine aminopeptidase superfamily"/>
    <property type="match status" value="1"/>
</dbReference>
<organism evidence="2 3">
    <name type="scientific">Eiseniibacteriota bacterium</name>
    <dbReference type="NCBI Taxonomy" id="2212470"/>
    <lineage>
        <taxon>Bacteria</taxon>
        <taxon>Candidatus Eiseniibacteriota</taxon>
    </lineage>
</organism>
<dbReference type="AlphaFoldDB" id="A0A938BS11"/>
<feature type="domain" description="Peptidase M24 C-terminal" evidence="1">
    <location>
        <begin position="35"/>
        <end position="94"/>
    </location>
</feature>
<gene>
    <name evidence="2" type="ORF">FJY75_10900</name>
</gene>
<dbReference type="Proteomes" id="UP000748308">
    <property type="component" value="Unassembled WGS sequence"/>
</dbReference>
<protein>
    <submittedName>
        <fullName evidence="2">M24 family metallopeptidase C-terminal domain-containing protein</fullName>
    </submittedName>
</protein>
<dbReference type="InterPro" id="IPR050422">
    <property type="entry name" value="X-Pro_aminopeptidase_P"/>
</dbReference>
<reference evidence="2" key="1">
    <citation type="submission" date="2019-03" db="EMBL/GenBank/DDBJ databases">
        <title>Lake Tanganyika Metagenome-Assembled Genomes (MAGs).</title>
        <authorList>
            <person name="Tran P."/>
        </authorList>
    </citation>
    <scope>NUCLEOTIDE SEQUENCE</scope>
    <source>
        <strain evidence="2">M_DeepCast_400m_m2_100</strain>
    </source>
</reference>
<comment type="caution">
    <text evidence="2">The sequence shown here is derived from an EMBL/GenBank/DDBJ whole genome shotgun (WGS) entry which is preliminary data.</text>
</comment>
<dbReference type="InterPro" id="IPR036005">
    <property type="entry name" value="Creatinase/aminopeptidase-like"/>
</dbReference>
<dbReference type="PANTHER" id="PTHR43763">
    <property type="entry name" value="XAA-PRO AMINOPEPTIDASE 1"/>
    <property type="match status" value="1"/>
</dbReference>
<sequence length="95" mass="11111">SLEPGCYVAGRYGFRSENLVLVVKDRARSRGGQSWLRLEPLTLCPIDRRLIEPRMLLAAERDWLNAYHRQVYRQLAPRLAPAVRRWLKRATAPLR</sequence>
<dbReference type="PANTHER" id="PTHR43763:SF6">
    <property type="entry name" value="XAA-PRO AMINOPEPTIDASE 1"/>
    <property type="match status" value="1"/>
</dbReference>
<proteinExistence type="predicted"/>
<dbReference type="SUPFAM" id="SSF55920">
    <property type="entry name" value="Creatinase/aminopeptidase"/>
    <property type="match status" value="1"/>
</dbReference>
<feature type="non-terminal residue" evidence="2">
    <location>
        <position position="1"/>
    </location>
</feature>